<keyword evidence="2" id="KW-0119">Carbohydrate metabolism</keyword>
<evidence type="ECO:0000313" key="9">
    <source>
        <dbReference type="Proteomes" id="UP001141629"/>
    </source>
</evidence>
<dbReference type="Pfam" id="PF02782">
    <property type="entry name" value="FGGY_C"/>
    <property type="match status" value="1"/>
</dbReference>
<dbReference type="EMBL" id="JACKVK010000011">
    <property type="protein sequence ID" value="MCV7422980.1"/>
    <property type="molecule type" value="Genomic_DNA"/>
</dbReference>
<keyword evidence="9" id="KW-1185">Reference proteome</keyword>
<dbReference type="GO" id="GO:0042732">
    <property type="term" value="P:D-xylose metabolic process"/>
    <property type="evidence" value="ECO:0007669"/>
    <property type="project" value="UniProtKB-KW"/>
</dbReference>
<dbReference type="InterPro" id="IPR000577">
    <property type="entry name" value="Carb_kinase_FGGY"/>
</dbReference>
<proteinExistence type="inferred from homology"/>
<dbReference type="PIRSF" id="PIRSF000538">
    <property type="entry name" value="GlpK"/>
    <property type="match status" value="1"/>
</dbReference>
<dbReference type="GO" id="GO:0016301">
    <property type="term" value="F:kinase activity"/>
    <property type="evidence" value="ECO:0007669"/>
    <property type="project" value="UniProtKB-KW"/>
</dbReference>
<dbReference type="Gene3D" id="3.30.420.40">
    <property type="match status" value="2"/>
</dbReference>
<keyword evidence="4 5" id="KW-0418">Kinase</keyword>
<evidence type="ECO:0000313" key="8">
    <source>
        <dbReference type="EMBL" id="MCV7422980.1"/>
    </source>
</evidence>
<keyword evidence="2" id="KW-0859">Xylose metabolism</keyword>
<comment type="similarity">
    <text evidence="1 5">Belongs to the FGGY kinase family.</text>
</comment>
<protein>
    <submittedName>
        <fullName evidence="8">FGGY-family carbohydrate kinase</fullName>
    </submittedName>
</protein>
<dbReference type="PROSITE" id="PS00445">
    <property type="entry name" value="FGGY_KINASES_2"/>
    <property type="match status" value="1"/>
</dbReference>
<dbReference type="CDD" id="cd07804">
    <property type="entry name" value="ASKHA_NBD_FGGY_RrXK-like"/>
    <property type="match status" value="1"/>
</dbReference>
<accession>A0A9X2Z3I7</accession>
<sequence length="501" mass="53224">MSTYTIGVDVGTTGTKTVLFDTERGIVAQAVRETTLHSPGPGFAEADTDQWHANVVESIREVLQSGDIRRESVVAVAVSGMVPAVVALDDHRRPLRRAILQNDARATREVAELARALADVDLVRMTGSALTQQSVAPTVAWLRTHEPEVYSRTAHYVGSYDWVLTALGADVHVERNWALESGLSTIDGDVADPVLRAAQLDRTVLPPVHSPGAVVGELSSAAADSTGLAAGTALVVGGADHVLSAFAAGVNGPGDALVKLGGAGDILVASDTRVVDERLYLDAHPVPGHWLPNGCMATSGSLIRWFQALIGGADAVALTTLDEEATGTAPAEVLCLPYFLGEKSPLHDPELRGVFAGMHLGHTRADLYRSVLEAIAFGFRHHVDVFTDIGIPPRRVMITNGGSKSTLWKQIHADVLGLEMRPVRGHPGASLGAAVIAAIGVGALDDWSDAARFVTLDPPIEPDPTRRAVYDDAYQTWRDLGAAVTPISHQMARRVRQESDK</sequence>
<dbReference type="InterPro" id="IPR050406">
    <property type="entry name" value="FGGY_Carb_Kinase"/>
</dbReference>
<evidence type="ECO:0000259" key="6">
    <source>
        <dbReference type="Pfam" id="PF00370"/>
    </source>
</evidence>
<dbReference type="PANTHER" id="PTHR43095:SF5">
    <property type="entry name" value="XYLULOSE KINASE"/>
    <property type="match status" value="1"/>
</dbReference>
<evidence type="ECO:0000256" key="4">
    <source>
        <dbReference type="ARBA" id="ARBA00022777"/>
    </source>
</evidence>
<keyword evidence="3 5" id="KW-0808">Transferase</keyword>
<evidence type="ECO:0000256" key="1">
    <source>
        <dbReference type="ARBA" id="ARBA00009156"/>
    </source>
</evidence>
<reference evidence="8" key="2">
    <citation type="journal article" date="2022" name="BMC Genomics">
        <title>Comparative genome analysis of mycobacteria focusing on tRNA and non-coding RNA.</title>
        <authorList>
            <person name="Behra P.R.K."/>
            <person name="Pettersson B.M.F."/>
            <person name="Ramesh M."/>
            <person name="Das S."/>
            <person name="Dasgupta S."/>
            <person name="Kirsebom L.A."/>
        </authorList>
    </citation>
    <scope>NUCLEOTIDE SEQUENCE</scope>
    <source>
        <strain evidence="8">DSM 44838</strain>
    </source>
</reference>
<dbReference type="PANTHER" id="PTHR43095">
    <property type="entry name" value="SUGAR KINASE"/>
    <property type="match status" value="1"/>
</dbReference>
<evidence type="ECO:0000256" key="5">
    <source>
        <dbReference type="RuleBase" id="RU003733"/>
    </source>
</evidence>
<feature type="domain" description="Carbohydrate kinase FGGY N-terminal" evidence="6">
    <location>
        <begin position="4"/>
        <end position="246"/>
    </location>
</feature>
<dbReference type="InterPro" id="IPR018484">
    <property type="entry name" value="FGGY_N"/>
</dbReference>
<evidence type="ECO:0000256" key="3">
    <source>
        <dbReference type="ARBA" id="ARBA00022679"/>
    </source>
</evidence>
<evidence type="ECO:0000259" key="7">
    <source>
        <dbReference type="Pfam" id="PF02782"/>
    </source>
</evidence>
<organism evidence="8 9">
    <name type="scientific">Mycobacterium yunnanensis</name>
    <dbReference type="NCBI Taxonomy" id="368477"/>
    <lineage>
        <taxon>Bacteria</taxon>
        <taxon>Bacillati</taxon>
        <taxon>Actinomycetota</taxon>
        <taxon>Actinomycetes</taxon>
        <taxon>Mycobacteriales</taxon>
        <taxon>Mycobacteriaceae</taxon>
        <taxon>Mycobacterium</taxon>
    </lineage>
</organism>
<reference evidence="8" key="1">
    <citation type="submission" date="2020-07" db="EMBL/GenBank/DDBJ databases">
        <authorList>
            <person name="Pettersson B.M.F."/>
            <person name="Behra P.R.K."/>
            <person name="Ramesh M."/>
            <person name="Das S."/>
            <person name="Dasgupta S."/>
            <person name="Kirsebom L.A."/>
        </authorList>
    </citation>
    <scope>NUCLEOTIDE SEQUENCE</scope>
    <source>
        <strain evidence="8">DSM 44838</strain>
    </source>
</reference>
<dbReference type="RefSeq" id="WP_263997870.1">
    <property type="nucleotide sequence ID" value="NZ_JACKVK010000011.1"/>
</dbReference>
<comment type="caution">
    <text evidence="8">The sequence shown here is derived from an EMBL/GenBank/DDBJ whole genome shotgun (WGS) entry which is preliminary data.</text>
</comment>
<dbReference type="InterPro" id="IPR043129">
    <property type="entry name" value="ATPase_NBD"/>
</dbReference>
<dbReference type="SUPFAM" id="SSF53067">
    <property type="entry name" value="Actin-like ATPase domain"/>
    <property type="match status" value="2"/>
</dbReference>
<feature type="domain" description="Carbohydrate kinase FGGY C-terminal" evidence="7">
    <location>
        <begin position="286"/>
        <end position="439"/>
    </location>
</feature>
<dbReference type="AlphaFoldDB" id="A0A9X2Z3I7"/>
<gene>
    <name evidence="8" type="ORF">H7K45_20720</name>
</gene>
<dbReference type="InterPro" id="IPR018483">
    <property type="entry name" value="Carb_kinase_FGGY_CS"/>
</dbReference>
<dbReference type="Proteomes" id="UP001141629">
    <property type="component" value="Unassembled WGS sequence"/>
</dbReference>
<dbReference type="Pfam" id="PF00370">
    <property type="entry name" value="FGGY_N"/>
    <property type="match status" value="1"/>
</dbReference>
<dbReference type="InterPro" id="IPR018485">
    <property type="entry name" value="FGGY_C"/>
</dbReference>
<dbReference type="GO" id="GO:0016773">
    <property type="term" value="F:phosphotransferase activity, alcohol group as acceptor"/>
    <property type="evidence" value="ECO:0007669"/>
    <property type="project" value="InterPro"/>
</dbReference>
<evidence type="ECO:0000256" key="2">
    <source>
        <dbReference type="ARBA" id="ARBA00022629"/>
    </source>
</evidence>
<name>A0A9X2Z3I7_9MYCO</name>